<accession>A0A7R8W6Y3</accession>
<gene>
    <name evidence="1" type="ORF">CTOB1V02_LOCUS2851</name>
</gene>
<protein>
    <submittedName>
        <fullName evidence="1">Uncharacterized protein</fullName>
    </submittedName>
</protein>
<dbReference type="InterPro" id="IPR003609">
    <property type="entry name" value="Pan_app"/>
</dbReference>
<name>A0A7R8W6Y3_9CRUS</name>
<dbReference type="Pfam" id="PF00024">
    <property type="entry name" value="PAN_1"/>
    <property type="match status" value="1"/>
</dbReference>
<evidence type="ECO:0000313" key="1">
    <source>
        <dbReference type="EMBL" id="CAD7224900.1"/>
    </source>
</evidence>
<proteinExistence type="predicted"/>
<reference evidence="1" key="1">
    <citation type="submission" date="2020-11" db="EMBL/GenBank/DDBJ databases">
        <authorList>
            <person name="Tran Van P."/>
        </authorList>
    </citation>
    <scope>NUCLEOTIDE SEQUENCE</scope>
</reference>
<sequence length="385" mass="43800">MIVGLEASRTQVEQPEGTEPPFLPHFDVLLNSFQWISSQLFFEMTTPIHNCGIHVALIQASHEPFSEPIKSERLHITGGKSVEFPLARSQKKNEKEYRAYGGVDHFHASRWREKGTERRDRRKKLPANWTAVIFFHTTKYDNAYKALGRKRTQAAPLRFKNGSGGQYSPTLRKASTFEDHEGAENSRISIRNRADGETTVPQQTTRPFSPVPRRRVDELFCAGMVVNTEEQEFTKMHWIQGLAAFIALCIGDGVSSKGLDNDFTHNSMRTERGSLRCLIEYATSYRATDNYLETLNMASAQDCSILCLDIEDCHGFNYNTDIQFCELLGGNEPTKLSPQNGWDFYWVRSKLMAKEQESTPQKKNFLHNPLGSTKLRLGSVTKQPL</sequence>
<dbReference type="AlphaFoldDB" id="A0A7R8W6Y3"/>
<organism evidence="1">
    <name type="scientific">Cyprideis torosa</name>
    <dbReference type="NCBI Taxonomy" id="163714"/>
    <lineage>
        <taxon>Eukaryota</taxon>
        <taxon>Metazoa</taxon>
        <taxon>Ecdysozoa</taxon>
        <taxon>Arthropoda</taxon>
        <taxon>Crustacea</taxon>
        <taxon>Oligostraca</taxon>
        <taxon>Ostracoda</taxon>
        <taxon>Podocopa</taxon>
        <taxon>Podocopida</taxon>
        <taxon>Cytherocopina</taxon>
        <taxon>Cytheroidea</taxon>
        <taxon>Cytherideidae</taxon>
        <taxon>Cyprideis</taxon>
    </lineage>
</organism>
<dbReference type="PROSITE" id="PS50948">
    <property type="entry name" value="PAN"/>
    <property type="match status" value="1"/>
</dbReference>
<dbReference type="Gene3D" id="3.50.4.10">
    <property type="entry name" value="Hepatocyte Growth Factor"/>
    <property type="match status" value="1"/>
</dbReference>
<dbReference type="EMBL" id="OB660460">
    <property type="protein sequence ID" value="CAD7224900.1"/>
    <property type="molecule type" value="Genomic_DNA"/>
</dbReference>